<keyword evidence="5 10" id="KW-0067">ATP-binding</keyword>
<gene>
    <name evidence="13" type="primary">asnB</name>
    <name evidence="13" type="ORF">OG626_23145</name>
</gene>
<dbReference type="Pfam" id="PF00733">
    <property type="entry name" value="Asn_synthase"/>
    <property type="match status" value="1"/>
</dbReference>
<comment type="catalytic activity">
    <reaction evidence="8">
        <text>L-aspartate + L-glutamine + ATP + H2O = L-asparagine + L-glutamate + AMP + diphosphate + H(+)</text>
        <dbReference type="Rhea" id="RHEA:12228"/>
        <dbReference type="ChEBI" id="CHEBI:15377"/>
        <dbReference type="ChEBI" id="CHEBI:15378"/>
        <dbReference type="ChEBI" id="CHEBI:29985"/>
        <dbReference type="ChEBI" id="CHEBI:29991"/>
        <dbReference type="ChEBI" id="CHEBI:30616"/>
        <dbReference type="ChEBI" id="CHEBI:33019"/>
        <dbReference type="ChEBI" id="CHEBI:58048"/>
        <dbReference type="ChEBI" id="CHEBI:58359"/>
        <dbReference type="ChEBI" id="CHEBI:456215"/>
        <dbReference type="EC" id="6.3.5.4"/>
    </reaction>
</comment>
<keyword evidence="9" id="KW-0028">Amino-acid biosynthesis</keyword>
<organism evidence="13">
    <name type="scientific">Streptomyces sp. NBC_01401</name>
    <dbReference type="NCBI Taxonomy" id="2903854"/>
    <lineage>
        <taxon>Bacteria</taxon>
        <taxon>Bacillati</taxon>
        <taxon>Actinomycetota</taxon>
        <taxon>Actinomycetes</taxon>
        <taxon>Kitasatosporales</taxon>
        <taxon>Streptomycetaceae</taxon>
        <taxon>Streptomyces</taxon>
    </lineage>
</organism>
<dbReference type="Pfam" id="PF13537">
    <property type="entry name" value="GATase_7"/>
    <property type="match status" value="1"/>
</dbReference>
<evidence type="ECO:0000256" key="6">
    <source>
        <dbReference type="ARBA" id="ARBA00022888"/>
    </source>
</evidence>
<keyword evidence="7 9" id="KW-0315">Glutamine amidotransferase</keyword>
<dbReference type="PANTHER" id="PTHR43284">
    <property type="entry name" value="ASPARAGINE SYNTHETASE (GLUTAMINE-HYDROLYZING)"/>
    <property type="match status" value="1"/>
</dbReference>
<accession>A0AAU3H0N6</accession>
<evidence type="ECO:0000256" key="10">
    <source>
        <dbReference type="PIRSR" id="PIRSR001589-2"/>
    </source>
</evidence>
<dbReference type="InterPro" id="IPR033738">
    <property type="entry name" value="AsnB_N"/>
</dbReference>
<evidence type="ECO:0000256" key="2">
    <source>
        <dbReference type="ARBA" id="ARBA00005752"/>
    </source>
</evidence>
<dbReference type="GO" id="GO:0005524">
    <property type="term" value="F:ATP binding"/>
    <property type="evidence" value="ECO:0007669"/>
    <property type="project" value="UniProtKB-KW"/>
</dbReference>
<feature type="active site" description="For GATase activity" evidence="9">
    <location>
        <position position="2"/>
    </location>
</feature>
<dbReference type="CDD" id="cd01991">
    <property type="entry name" value="Asn_synthase_B_C"/>
    <property type="match status" value="1"/>
</dbReference>
<dbReference type="InterPro" id="IPR006426">
    <property type="entry name" value="Asn_synth_AEB"/>
</dbReference>
<dbReference type="GO" id="GO:0006529">
    <property type="term" value="P:asparagine biosynthetic process"/>
    <property type="evidence" value="ECO:0007669"/>
    <property type="project" value="UniProtKB-KW"/>
</dbReference>
<proteinExistence type="inferred from homology"/>
<dbReference type="EMBL" id="CP109535">
    <property type="protein sequence ID" value="WTY97580.1"/>
    <property type="molecule type" value="Genomic_DNA"/>
</dbReference>
<dbReference type="AlphaFoldDB" id="A0AAU3H0N6"/>
<dbReference type="PIRSF" id="PIRSF001589">
    <property type="entry name" value="Asn_synthetase_glu-h"/>
    <property type="match status" value="1"/>
</dbReference>
<evidence type="ECO:0000259" key="12">
    <source>
        <dbReference type="PROSITE" id="PS51278"/>
    </source>
</evidence>
<dbReference type="GO" id="GO:0005829">
    <property type="term" value="C:cytosol"/>
    <property type="evidence" value="ECO:0007669"/>
    <property type="project" value="TreeGrafter"/>
</dbReference>
<evidence type="ECO:0000256" key="8">
    <source>
        <dbReference type="ARBA" id="ARBA00048741"/>
    </source>
</evidence>
<sequence length="613" mass="68905">MCGITGWISFDRDLRASAETLDAMTETMSCRGPDDRGTWISGPAGLGHRRLAIIDLPGGHQPMTVDTPQGAVAMVYSGETYNYTELRQELARRGHRFRTDSDTEVVLRGYVEWGGAVAERLNGMYAFAIWDARHDKLVMIRDRMGIKPFYYYETPDGVVFGSEPKAILANPLAKPRVTLDGLREIFTFVKTPGHAVWDGMHEVEPGTVVTVDRGGLRRHVYWQLETRPHTDDRETTIATVRSLLDDIVRRQLVSDVPRCTLLSGGLDSSAMTALAARQLGETGETVRSFAVDFVGQTENFVADELRGTPDTPFVHDVARTAGTDHRDIVLDSNSLADPEVRSKVIRARDIPMGFGDMDASLYLLFKSIREHSTVALSGESADEVFGGYLQFFDEEARRSETFPWLAQLGRHFGEDADVLRPELTTGLDLTSYVADSYRDAVSGIQRLDGESDFEYTMRKISHQHLTRFVRVLLDRKDRASMAVGLEVRVPFCDHRLVEYVYNTPWALKSFDGREKSLLREATADVLPRSVYDRVKSPYPSTQDPKYALALQDHAKDLLSRPSHRVFEIVDPARVEQAANRDTPQITQASRRGLERTLDLALWLDLYSPELVLS</sequence>
<dbReference type="Gene3D" id="3.40.50.620">
    <property type="entry name" value="HUPs"/>
    <property type="match status" value="1"/>
</dbReference>
<dbReference type="PROSITE" id="PS51278">
    <property type="entry name" value="GATASE_TYPE_2"/>
    <property type="match status" value="1"/>
</dbReference>
<reference evidence="13" key="1">
    <citation type="submission" date="2022-10" db="EMBL/GenBank/DDBJ databases">
        <title>The complete genomes of actinobacterial strains from the NBC collection.</title>
        <authorList>
            <person name="Joergensen T.S."/>
            <person name="Alvarez Arevalo M."/>
            <person name="Sterndorff E.B."/>
            <person name="Faurdal D."/>
            <person name="Vuksanovic O."/>
            <person name="Mourched A.-S."/>
            <person name="Charusanti P."/>
            <person name="Shaw S."/>
            <person name="Blin K."/>
            <person name="Weber T."/>
        </authorList>
    </citation>
    <scope>NUCLEOTIDE SEQUENCE</scope>
    <source>
        <strain evidence="13">NBC_01401</strain>
    </source>
</reference>
<dbReference type="InterPro" id="IPR014729">
    <property type="entry name" value="Rossmann-like_a/b/a_fold"/>
</dbReference>
<dbReference type="SUPFAM" id="SSF56235">
    <property type="entry name" value="N-terminal nucleophile aminohydrolases (Ntn hydrolases)"/>
    <property type="match status" value="1"/>
</dbReference>
<evidence type="ECO:0000256" key="11">
    <source>
        <dbReference type="PIRSR" id="PIRSR001589-3"/>
    </source>
</evidence>
<keyword evidence="13" id="KW-0436">Ligase</keyword>
<name>A0AAU3H0N6_9ACTN</name>
<dbReference type="InterPro" id="IPR051786">
    <property type="entry name" value="ASN_synthetase/amidase"/>
</dbReference>
<feature type="binding site" evidence="10">
    <location>
        <position position="261"/>
    </location>
    <ligand>
        <name>ATP</name>
        <dbReference type="ChEBI" id="CHEBI:30616"/>
    </ligand>
</feature>
<keyword evidence="4 10" id="KW-0547">Nucleotide-binding</keyword>
<comment type="pathway">
    <text evidence="1">Amino-acid biosynthesis; L-asparagine biosynthesis; L-asparagine from L-aspartate (L-Gln route): step 1/1.</text>
</comment>
<dbReference type="SUPFAM" id="SSF52402">
    <property type="entry name" value="Adenine nucleotide alpha hydrolases-like"/>
    <property type="match status" value="1"/>
</dbReference>
<evidence type="ECO:0000313" key="13">
    <source>
        <dbReference type="EMBL" id="WTY97580.1"/>
    </source>
</evidence>
<dbReference type="GO" id="GO:0004066">
    <property type="term" value="F:asparagine synthase (glutamine-hydrolyzing) activity"/>
    <property type="evidence" value="ECO:0007669"/>
    <property type="project" value="UniProtKB-EC"/>
</dbReference>
<dbReference type="InterPro" id="IPR029055">
    <property type="entry name" value="Ntn_hydrolases_N"/>
</dbReference>
<feature type="binding site" evidence="10">
    <location>
        <position position="291"/>
    </location>
    <ligand>
        <name>ATP</name>
        <dbReference type="ChEBI" id="CHEBI:30616"/>
    </ligand>
</feature>
<feature type="site" description="Important for beta-aspartyl-AMP intermediate formation" evidence="11">
    <location>
        <position position="379"/>
    </location>
</feature>
<dbReference type="EC" id="6.3.5.4" evidence="3"/>
<evidence type="ECO:0000256" key="1">
    <source>
        <dbReference type="ARBA" id="ARBA00005187"/>
    </source>
</evidence>
<feature type="binding site" evidence="10">
    <location>
        <begin position="377"/>
        <end position="378"/>
    </location>
    <ligand>
        <name>ATP</name>
        <dbReference type="ChEBI" id="CHEBI:30616"/>
    </ligand>
</feature>
<evidence type="ECO:0000256" key="7">
    <source>
        <dbReference type="ARBA" id="ARBA00022962"/>
    </source>
</evidence>
<dbReference type="InterPro" id="IPR017932">
    <property type="entry name" value="GATase_2_dom"/>
</dbReference>
<dbReference type="CDD" id="cd00712">
    <property type="entry name" value="AsnB"/>
    <property type="match status" value="1"/>
</dbReference>
<dbReference type="InterPro" id="IPR001962">
    <property type="entry name" value="Asn_synthase"/>
</dbReference>
<dbReference type="PANTHER" id="PTHR43284:SF1">
    <property type="entry name" value="ASPARAGINE SYNTHETASE"/>
    <property type="match status" value="1"/>
</dbReference>
<feature type="domain" description="Glutamine amidotransferase type-2" evidence="12">
    <location>
        <begin position="2"/>
        <end position="214"/>
    </location>
</feature>
<feature type="binding site" evidence="10">
    <location>
        <position position="102"/>
    </location>
    <ligand>
        <name>L-glutamine</name>
        <dbReference type="ChEBI" id="CHEBI:58359"/>
    </ligand>
</feature>
<protein>
    <recommendedName>
        <fullName evidence="3">asparagine synthase (glutamine-hydrolyzing)</fullName>
        <ecNumber evidence="3">6.3.5.4</ecNumber>
    </recommendedName>
</protein>
<comment type="similarity">
    <text evidence="2">Belongs to the asparagine synthetase family.</text>
</comment>
<evidence type="ECO:0000256" key="5">
    <source>
        <dbReference type="ARBA" id="ARBA00022840"/>
    </source>
</evidence>
<evidence type="ECO:0000256" key="4">
    <source>
        <dbReference type="ARBA" id="ARBA00022741"/>
    </source>
</evidence>
<evidence type="ECO:0000256" key="3">
    <source>
        <dbReference type="ARBA" id="ARBA00012737"/>
    </source>
</evidence>
<evidence type="ECO:0000256" key="9">
    <source>
        <dbReference type="PIRSR" id="PIRSR001589-1"/>
    </source>
</evidence>
<keyword evidence="6 9" id="KW-0061">Asparagine biosynthesis</keyword>
<dbReference type="NCBIfam" id="TIGR01536">
    <property type="entry name" value="asn_synth_AEB"/>
    <property type="match status" value="1"/>
</dbReference>
<dbReference type="Gene3D" id="3.60.20.10">
    <property type="entry name" value="Glutamine Phosphoribosylpyrophosphate, subunit 1, domain 1"/>
    <property type="match status" value="1"/>
</dbReference>